<keyword evidence="3" id="KW-1185">Reference proteome</keyword>
<gene>
    <name evidence="2" type="ORF">SpAn4DRAFT_0350</name>
</gene>
<keyword evidence="1" id="KW-0812">Transmembrane</keyword>
<feature type="transmembrane region" description="Helical" evidence="1">
    <location>
        <begin position="85"/>
        <end position="102"/>
    </location>
</feature>
<dbReference type="Proteomes" id="UP000049855">
    <property type="component" value="Unassembled WGS sequence"/>
</dbReference>
<proteinExistence type="predicted"/>
<evidence type="ECO:0000313" key="2">
    <source>
        <dbReference type="EMBL" id="CQR73888.1"/>
    </source>
</evidence>
<dbReference type="AlphaFoldDB" id="A0A0U1L2K0"/>
<dbReference type="EMBL" id="CTRP01000014">
    <property type="protein sequence ID" value="CQR73888.1"/>
    <property type="molecule type" value="Genomic_DNA"/>
</dbReference>
<feature type="transmembrane region" description="Helical" evidence="1">
    <location>
        <begin position="60"/>
        <end position="80"/>
    </location>
</feature>
<accession>A0A0U1L2K0</accession>
<organism evidence="2 3">
    <name type="scientific">Sporomusa ovata</name>
    <dbReference type="NCBI Taxonomy" id="2378"/>
    <lineage>
        <taxon>Bacteria</taxon>
        <taxon>Bacillati</taxon>
        <taxon>Bacillota</taxon>
        <taxon>Negativicutes</taxon>
        <taxon>Selenomonadales</taxon>
        <taxon>Sporomusaceae</taxon>
        <taxon>Sporomusa</taxon>
    </lineage>
</organism>
<sequence>MLLGFTIGLIPLILIFMPVILGIPGGIIFMLMIAKAPLRGVFVISGAILGLVFLNMAPAGVFGLSIFLGGVLGEIAFVWLGRQKFVAASTGFACYMLGFAVGESFPLTFMKESYVAQQAANGAEQLAILQQCLNLMNPAMLAVVCLLTVFSAYLGSLWGRRLLRAHFAKAGII</sequence>
<keyword evidence="1" id="KW-0472">Membrane</keyword>
<feature type="transmembrane region" description="Helical" evidence="1">
    <location>
        <begin position="139"/>
        <end position="159"/>
    </location>
</feature>
<protein>
    <submittedName>
        <fullName evidence="2">Substrate-specific component BL0695 of predicted ECF transporter</fullName>
    </submittedName>
</protein>
<keyword evidence="1" id="KW-1133">Transmembrane helix</keyword>
<reference evidence="3" key="1">
    <citation type="submission" date="2015-03" db="EMBL/GenBank/DDBJ databases">
        <authorList>
            <person name="Nijsse Bart"/>
        </authorList>
    </citation>
    <scope>NUCLEOTIDE SEQUENCE [LARGE SCALE GENOMIC DNA]</scope>
</reference>
<evidence type="ECO:0000256" key="1">
    <source>
        <dbReference type="SAM" id="Phobius"/>
    </source>
</evidence>
<evidence type="ECO:0000313" key="3">
    <source>
        <dbReference type="Proteomes" id="UP000049855"/>
    </source>
</evidence>
<dbReference type="Pfam" id="PF09605">
    <property type="entry name" value="Trep_Strep"/>
    <property type="match status" value="1"/>
</dbReference>
<name>A0A0U1L2K0_9FIRM</name>
<dbReference type="InterPro" id="IPR011733">
    <property type="entry name" value="CHP02185_IM"/>
</dbReference>
<feature type="transmembrane region" description="Helical" evidence="1">
    <location>
        <begin position="36"/>
        <end position="54"/>
    </location>
</feature>
<feature type="transmembrane region" description="Helical" evidence="1">
    <location>
        <begin position="6"/>
        <end position="29"/>
    </location>
</feature>